<gene>
    <name evidence="1" type="ORF">KHQ06_20735</name>
</gene>
<dbReference type="Proteomes" id="UP000683310">
    <property type="component" value="Chromosome"/>
</dbReference>
<dbReference type="PANTHER" id="PTHR34853">
    <property type="match status" value="1"/>
</dbReference>
<dbReference type="PANTHER" id="PTHR34853:SF1">
    <property type="entry name" value="LIPASE 5"/>
    <property type="match status" value="1"/>
</dbReference>
<protein>
    <submittedName>
        <fullName evidence="1">Lipase</fullName>
    </submittedName>
</protein>
<dbReference type="EMBL" id="CP074371">
    <property type="protein sequence ID" value="QVI18923.1"/>
    <property type="molecule type" value="Genomic_DNA"/>
</dbReference>
<sequence length="454" mass="47971">MIGCATIVAFCAAPGFAQPPEPGSAPVPPGISLPDIQRWIDQVLPAPALAPAPEDSPLVDTPELEPDLAALRAATMPAPIGDPFVDDWPAGLDAVDPGGIVAVRDVTATAAPTLIVPVRQVLQLKYRTDDSHGKPSYGVASLILPVDAWTGAGERPVVVNNLPIDALGRDCNPGYTLAHGFSRAANFTGYVLPTTQLALLRGYGVLITDHEGPRMAYAEPTVAGHLILDAIRAVRNQWPDELGESKFGMIGYSGGAIATNGAVKLMSEYAPELAEVVVGAALGGVPADFSLLAQSMNANLASGVFLGAVFGIGRERPEILAHMNHLARWVAVTPLINSQCSEVFAVPGVLQLPIDIAADIPDPLNSDLAHEIYSITRMDGMKSPVPLFIFNGEQEFWVPAAGAKNLYREQCALGVPAVYRSVFGEHFIAAFTGYPESLSWLDQRLQGIPAPNEC</sequence>
<dbReference type="RefSeq" id="WP_213554960.1">
    <property type="nucleotide sequence ID" value="NZ_JBHXAJ010000009.1"/>
</dbReference>
<dbReference type="Pfam" id="PF03583">
    <property type="entry name" value="LIP"/>
    <property type="match status" value="1"/>
</dbReference>
<dbReference type="InterPro" id="IPR005152">
    <property type="entry name" value="Lipase_secreted"/>
</dbReference>
<dbReference type="Gene3D" id="1.10.260.130">
    <property type="match status" value="1"/>
</dbReference>
<dbReference type="SUPFAM" id="SSF53474">
    <property type="entry name" value="alpha/beta-Hydrolases"/>
    <property type="match status" value="1"/>
</dbReference>
<organism evidence="1 2">
    <name type="scientific">Nocardia tengchongensis</name>
    <dbReference type="NCBI Taxonomy" id="2055889"/>
    <lineage>
        <taxon>Bacteria</taxon>
        <taxon>Bacillati</taxon>
        <taxon>Actinomycetota</taxon>
        <taxon>Actinomycetes</taxon>
        <taxon>Mycobacteriales</taxon>
        <taxon>Nocardiaceae</taxon>
        <taxon>Nocardia</taxon>
    </lineage>
</organism>
<accession>A0ABX8CJ89</accession>
<proteinExistence type="predicted"/>
<name>A0ABX8CJ89_9NOCA</name>
<reference evidence="1 2" key="1">
    <citation type="submission" date="2021-04" db="EMBL/GenBank/DDBJ databases">
        <title>Nocardia tengchongensis.</title>
        <authorList>
            <person name="Zhuang k."/>
            <person name="Ran Y."/>
            <person name="Li W."/>
        </authorList>
    </citation>
    <scope>NUCLEOTIDE SEQUENCE [LARGE SCALE GENOMIC DNA]</scope>
    <source>
        <strain evidence="1 2">CFH S0057</strain>
    </source>
</reference>
<keyword evidence="2" id="KW-1185">Reference proteome</keyword>
<evidence type="ECO:0000313" key="2">
    <source>
        <dbReference type="Proteomes" id="UP000683310"/>
    </source>
</evidence>
<dbReference type="Gene3D" id="3.40.50.1820">
    <property type="entry name" value="alpha/beta hydrolase"/>
    <property type="match status" value="1"/>
</dbReference>
<evidence type="ECO:0000313" key="1">
    <source>
        <dbReference type="EMBL" id="QVI18923.1"/>
    </source>
</evidence>
<dbReference type="InterPro" id="IPR029058">
    <property type="entry name" value="AB_hydrolase_fold"/>
</dbReference>